<organism evidence="1 2">
    <name type="scientific">Spirochaeta isovalerica</name>
    <dbReference type="NCBI Taxonomy" id="150"/>
    <lineage>
        <taxon>Bacteria</taxon>
        <taxon>Pseudomonadati</taxon>
        <taxon>Spirochaetota</taxon>
        <taxon>Spirochaetia</taxon>
        <taxon>Spirochaetales</taxon>
        <taxon>Spirochaetaceae</taxon>
        <taxon>Spirochaeta</taxon>
    </lineage>
</organism>
<dbReference type="SUPFAM" id="SSF81593">
    <property type="entry name" value="Nucleotidyltransferase substrate binding subunit/domain"/>
    <property type="match status" value="1"/>
</dbReference>
<dbReference type="InterPro" id="IPR010235">
    <property type="entry name" value="HepT"/>
</dbReference>
<dbReference type="AlphaFoldDB" id="A0A841RHX5"/>
<dbReference type="GO" id="GO:0016740">
    <property type="term" value="F:transferase activity"/>
    <property type="evidence" value="ECO:0007669"/>
    <property type="project" value="UniProtKB-KW"/>
</dbReference>
<name>A0A841RHX5_9SPIO</name>
<protein>
    <submittedName>
        <fullName evidence="1">Nucleotidyltransferase substrate binding protein (TIGR01987 family)</fullName>
    </submittedName>
</protein>
<dbReference type="EMBL" id="JACHGJ010000009">
    <property type="protein sequence ID" value="MBB6482138.1"/>
    <property type="molecule type" value="Genomic_DNA"/>
</dbReference>
<dbReference type="RefSeq" id="WP_184748371.1">
    <property type="nucleotide sequence ID" value="NZ_JACHGJ010000009.1"/>
</dbReference>
<evidence type="ECO:0000313" key="1">
    <source>
        <dbReference type="EMBL" id="MBB6482138.1"/>
    </source>
</evidence>
<keyword evidence="1" id="KW-0808">Transferase</keyword>
<evidence type="ECO:0000313" key="2">
    <source>
        <dbReference type="Proteomes" id="UP000587760"/>
    </source>
</evidence>
<dbReference type="Proteomes" id="UP000587760">
    <property type="component" value="Unassembled WGS sequence"/>
</dbReference>
<gene>
    <name evidence="1" type="ORF">HNR50_003826</name>
</gene>
<comment type="caution">
    <text evidence="1">The sequence shown here is derived from an EMBL/GenBank/DDBJ whole genome shotgun (WGS) entry which is preliminary data.</text>
</comment>
<dbReference type="NCBIfam" id="TIGR01987">
    <property type="entry name" value="HI0074"/>
    <property type="match status" value="1"/>
</dbReference>
<keyword evidence="2" id="KW-1185">Reference proteome</keyword>
<sequence length="137" mass="15996">MEDIRWIQRLSNFSKALSNLKEAVDTAKSRELNKLEKQGLIQSFEYTYELAWNTVKDFYTEQGETGIQGSRDAFRMAFNRNLVSDGETLMETIKSRQKTSHSYNEETAEEILQAVINHYYKAFEDLARQLAIEKDKV</sequence>
<dbReference type="Pfam" id="PF08780">
    <property type="entry name" value="NTase_sub_bind"/>
    <property type="match status" value="1"/>
</dbReference>
<proteinExistence type="predicted"/>
<reference evidence="1 2" key="1">
    <citation type="submission" date="2020-08" db="EMBL/GenBank/DDBJ databases">
        <title>Genomic Encyclopedia of Type Strains, Phase IV (KMG-IV): sequencing the most valuable type-strain genomes for metagenomic binning, comparative biology and taxonomic classification.</title>
        <authorList>
            <person name="Goeker M."/>
        </authorList>
    </citation>
    <scope>NUCLEOTIDE SEQUENCE [LARGE SCALE GENOMIC DNA]</scope>
    <source>
        <strain evidence="1 2">DSM 2461</strain>
    </source>
</reference>
<accession>A0A841RHX5</accession>
<dbReference type="Gene3D" id="1.20.120.330">
    <property type="entry name" value="Nucleotidyltransferases domain 2"/>
    <property type="match status" value="1"/>
</dbReference>